<name>A0A5A8F1T2_9BACT</name>
<keyword evidence="1" id="KW-1133">Transmembrane helix</keyword>
<organism evidence="2 3">
    <name type="scientific">Deferribacter autotrophicus</name>
    <dbReference type="NCBI Taxonomy" id="500465"/>
    <lineage>
        <taxon>Bacteria</taxon>
        <taxon>Pseudomonadati</taxon>
        <taxon>Deferribacterota</taxon>
        <taxon>Deferribacteres</taxon>
        <taxon>Deferribacterales</taxon>
        <taxon>Deferribacteraceae</taxon>
        <taxon>Deferribacter</taxon>
    </lineage>
</organism>
<dbReference type="AlphaFoldDB" id="A0A5A8F1T2"/>
<dbReference type="OrthoDB" id="9858311at2"/>
<sequence length="181" mass="21085">MKSAKRSHIIILTLLISILTIAIYFKYIRVIQIKKYNLLKKNIADIERKIDTNISTFYSKIANIDKIISIKKNLINIKESLAQIKTHISNKSIVSSLIKKVILDSGVKINEFAFSGYEVSKEKYQTYYTISVEGRIFNILRLLENIEYEIDWLILNDYNLLFKDNGFVEMTFSLTAYGRVK</sequence>
<evidence type="ECO:0000313" key="2">
    <source>
        <dbReference type="EMBL" id="KAA0257352.1"/>
    </source>
</evidence>
<feature type="transmembrane region" description="Helical" evidence="1">
    <location>
        <begin position="6"/>
        <end position="25"/>
    </location>
</feature>
<dbReference type="RefSeq" id="WP_149267025.1">
    <property type="nucleotide sequence ID" value="NZ_VFJB01000008.1"/>
</dbReference>
<evidence type="ECO:0000256" key="1">
    <source>
        <dbReference type="SAM" id="Phobius"/>
    </source>
</evidence>
<evidence type="ECO:0000313" key="3">
    <source>
        <dbReference type="Proteomes" id="UP000322876"/>
    </source>
</evidence>
<comment type="caution">
    <text evidence="2">The sequence shown here is derived from an EMBL/GenBank/DDBJ whole genome shotgun (WGS) entry which is preliminary data.</text>
</comment>
<dbReference type="Proteomes" id="UP000322876">
    <property type="component" value="Unassembled WGS sequence"/>
</dbReference>
<keyword evidence="3" id="KW-1185">Reference proteome</keyword>
<protein>
    <recommendedName>
        <fullName evidence="4">PilN domain-containing protein</fullName>
    </recommendedName>
</protein>
<proteinExistence type="predicted"/>
<reference evidence="2 3" key="1">
    <citation type="submission" date="2019-06" db="EMBL/GenBank/DDBJ databases">
        <title>Genomic insights into carbon and energy metabolism of Deferribacter autotrophicus revealed new metabolic traits in the phylum Deferribacteres.</title>
        <authorList>
            <person name="Slobodkin A.I."/>
            <person name="Slobodkina G.B."/>
            <person name="Allioux M."/>
            <person name="Alain K."/>
            <person name="Jebbar M."/>
            <person name="Shadrin V."/>
            <person name="Kublanov I.V."/>
            <person name="Toshchakov S.V."/>
            <person name="Bonch-Osmolovskaya E.A."/>
        </authorList>
    </citation>
    <scope>NUCLEOTIDE SEQUENCE [LARGE SCALE GENOMIC DNA]</scope>
    <source>
        <strain evidence="2 3">SL50</strain>
    </source>
</reference>
<gene>
    <name evidence="2" type="ORF">FHQ18_09910</name>
</gene>
<accession>A0A5A8F1T2</accession>
<evidence type="ECO:0008006" key="4">
    <source>
        <dbReference type="Google" id="ProtNLM"/>
    </source>
</evidence>
<keyword evidence="1" id="KW-0812">Transmembrane</keyword>
<keyword evidence="1" id="KW-0472">Membrane</keyword>
<dbReference type="EMBL" id="VFJB01000008">
    <property type="protein sequence ID" value="KAA0257352.1"/>
    <property type="molecule type" value="Genomic_DNA"/>
</dbReference>